<dbReference type="Proteomes" id="UP001188597">
    <property type="component" value="Unassembled WGS sequence"/>
</dbReference>
<dbReference type="SUPFAM" id="SSF51735">
    <property type="entry name" value="NAD(P)-binding Rossmann-fold domains"/>
    <property type="match status" value="1"/>
</dbReference>
<protein>
    <submittedName>
        <fullName evidence="4">Uncharacterized protein</fullName>
    </submittedName>
</protein>
<dbReference type="Pfam" id="PF13976">
    <property type="entry name" value="gag_pre-integrs"/>
    <property type="match status" value="1"/>
</dbReference>
<proteinExistence type="predicted"/>
<dbReference type="InterPro" id="IPR057670">
    <property type="entry name" value="SH3_retrovirus"/>
</dbReference>
<gene>
    <name evidence="4" type="ORF">RJ639_004682</name>
</gene>
<dbReference type="EMBL" id="JAVXUP010000889">
    <property type="protein sequence ID" value="KAK3019238.1"/>
    <property type="molecule type" value="Genomic_DNA"/>
</dbReference>
<reference evidence="4" key="1">
    <citation type="submission" date="2022-12" db="EMBL/GenBank/DDBJ databases">
        <title>Draft genome assemblies for two species of Escallonia (Escalloniales).</title>
        <authorList>
            <person name="Chanderbali A."/>
            <person name="Dervinis C."/>
            <person name="Anghel I."/>
            <person name="Soltis D."/>
            <person name="Soltis P."/>
            <person name="Zapata F."/>
        </authorList>
    </citation>
    <scope>NUCLEOTIDE SEQUENCE</scope>
    <source>
        <strain evidence="4">UCBG64.0493</strain>
        <tissue evidence="4">Leaf</tissue>
    </source>
</reference>
<evidence type="ECO:0000313" key="5">
    <source>
        <dbReference type="Proteomes" id="UP001188597"/>
    </source>
</evidence>
<dbReference type="PANTHER" id="PTHR34222">
    <property type="entry name" value="GAG_PRE-INTEGRS DOMAIN-CONTAINING PROTEIN"/>
    <property type="match status" value="1"/>
</dbReference>
<feature type="region of interest" description="Disordered" evidence="1">
    <location>
        <begin position="120"/>
        <end position="139"/>
    </location>
</feature>
<dbReference type="Pfam" id="PF25597">
    <property type="entry name" value="SH3_retrovirus"/>
    <property type="match status" value="1"/>
</dbReference>
<dbReference type="InterPro" id="IPR036291">
    <property type="entry name" value="NAD(P)-bd_dom_sf"/>
</dbReference>
<feature type="compositionally biased region" description="Polar residues" evidence="1">
    <location>
        <begin position="67"/>
        <end position="79"/>
    </location>
</feature>
<feature type="region of interest" description="Disordered" evidence="1">
    <location>
        <begin position="67"/>
        <end position="86"/>
    </location>
</feature>
<dbReference type="InterPro" id="IPR025724">
    <property type="entry name" value="GAG-pre-integrase_dom"/>
</dbReference>
<dbReference type="AlphaFoldDB" id="A0AA88W4H8"/>
<keyword evidence="5" id="KW-1185">Reference proteome</keyword>
<name>A0AA88W4H8_9ASTE</name>
<sequence length="583" mass="63486">MNWYQDLQTYQFLMGLDDKYATLRTQIINMDPFPNIDRVYAMVMQEESHRGITGSRDTTPTVGFHTQNGLPTARSSGLVSATVGDPDRTPTGRPWCTFCHRVGHTQEKCYRCLGIAPPGKGRGRGRGSPAMSQNAVGSSFGPLQASAAATQNNGPSLSQAQAAATSALSGLTPEQMQCLITFLESSPSGTDSLVVAAISESESYELWHWRMGHPSSQPLIHLPTVPVVSPSFKTICDVCCRAKHTWTVFPDSTSRAMGIFGLIHCDIWGPYRSDNGHEFDSQPMTQFYDDQGKFAPRSRRCVFLGYPPGKKGWRVYDLETNQVFFSRDGKFEDTVFPFTTPLGPSLTPATTTFCPAWDCIKHPMASPPVIGGDTTSDRGRSATLTATPSLGLSGITMGPDPEISSPVLHRALLLLRLPLLVVKSDKRKLLLFSRTMYVTLLKFFPPASSTPTNGSSVPSTMAALRNWRFFSADTNKVDEPFKAEEAETVDVPPSTTVKLLVLGGNGFVGSHVCKEALNHGLSVASLSSALLYQLVKYSPFPRTREREHDGEVSCIGGFGSNSYMYKINGTANINAIRAAAEQG</sequence>
<evidence type="ECO:0000259" key="3">
    <source>
        <dbReference type="Pfam" id="PF25597"/>
    </source>
</evidence>
<evidence type="ECO:0000313" key="4">
    <source>
        <dbReference type="EMBL" id="KAK3019238.1"/>
    </source>
</evidence>
<comment type="caution">
    <text evidence="4">The sequence shown here is derived from an EMBL/GenBank/DDBJ whole genome shotgun (WGS) entry which is preliminary data.</text>
</comment>
<accession>A0AA88W4H8</accession>
<dbReference type="Gene3D" id="3.40.50.720">
    <property type="entry name" value="NAD(P)-binding Rossmann-like Domain"/>
    <property type="match status" value="1"/>
</dbReference>
<feature type="domain" description="Retroviral polymerase SH3-like" evidence="3">
    <location>
        <begin position="291"/>
        <end position="341"/>
    </location>
</feature>
<evidence type="ECO:0000259" key="2">
    <source>
        <dbReference type="Pfam" id="PF13976"/>
    </source>
</evidence>
<dbReference type="PANTHER" id="PTHR34222:SF79">
    <property type="entry name" value="RETROVIRUS-RELATED POL POLYPROTEIN FROM TRANSPOSON TNT 1-94"/>
    <property type="match status" value="1"/>
</dbReference>
<evidence type="ECO:0000256" key="1">
    <source>
        <dbReference type="SAM" id="MobiDB-lite"/>
    </source>
</evidence>
<feature type="domain" description="GAG-pre-integrase" evidence="2">
    <location>
        <begin position="194"/>
        <end position="244"/>
    </location>
</feature>
<organism evidence="4 5">
    <name type="scientific">Escallonia herrerae</name>
    <dbReference type="NCBI Taxonomy" id="1293975"/>
    <lineage>
        <taxon>Eukaryota</taxon>
        <taxon>Viridiplantae</taxon>
        <taxon>Streptophyta</taxon>
        <taxon>Embryophyta</taxon>
        <taxon>Tracheophyta</taxon>
        <taxon>Spermatophyta</taxon>
        <taxon>Magnoliopsida</taxon>
        <taxon>eudicotyledons</taxon>
        <taxon>Gunneridae</taxon>
        <taxon>Pentapetalae</taxon>
        <taxon>asterids</taxon>
        <taxon>campanulids</taxon>
        <taxon>Escalloniales</taxon>
        <taxon>Escalloniaceae</taxon>
        <taxon>Escallonia</taxon>
    </lineage>
</organism>